<organism evidence="2 3">
    <name type="scientific">Chionoecetes opilio</name>
    <name type="common">Atlantic snow crab</name>
    <name type="synonym">Cancer opilio</name>
    <dbReference type="NCBI Taxonomy" id="41210"/>
    <lineage>
        <taxon>Eukaryota</taxon>
        <taxon>Metazoa</taxon>
        <taxon>Ecdysozoa</taxon>
        <taxon>Arthropoda</taxon>
        <taxon>Crustacea</taxon>
        <taxon>Multicrustacea</taxon>
        <taxon>Malacostraca</taxon>
        <taxon>Eumalacostraca</taxon>
        <taxon>Eucarida</taxon>
        <taxon>Decapoda</taxon>
        <taxon>Pleocyemata</taxon>
        <taxon>Brachyura</taxon>
        <taxon>Eubrachyura</taxon>
        <taxon>Majoidea</taxon>
        <taxon>Majidae</taxon>
        <taxon>Chionoecetes</taxon>
    </lineage>
</organism>
<evidence type="ECO:0000313" key="3">
    <source>
        <dbReference type="Proteomes" id="UP000770661"/>
    </source>
</evidence>
<dbReference type="OrthoDB" id="5875010at2759"/>
<dbReference type="Proteomes" id="UP000770661">
    <property type="component" value="Unassembled WGS sequence"/>
</dbReference>
<evidence type="ECO:0000313" key="2">
    <source>
        <dbReference type="EMBL" id="KAG0729714.1"/>
    </source>
</evidence>
<gene>
    <name evidence="2" type="ORF">GWK47_003408</name>
</gene>
<accession>A0A8J4YS82</accession>
<keyword evidence="3" id="KW-1185">Reference proteome</keyword>
<dbReference type="AlphaFoldDB" id="A0A8J4YS82"/>
<sequence length="458" mass="49033">MSAPSRKSVSSRKGMELKSLSLQEKMKVLARMGAGASMRAICAEFDIKSSTFYPFTDIAEENHTVNSKTSPFVTSARRLQVEVGAVMGKMRIVASLLACLIQGSENRDAGLRQLRGDLDTLIQKAPAMTSAAGNVAEIRALLEHLKSMEGFRDGPMAKVLKETVALSQEDHQSFLSTASDQTAALNHKAVALCKQVVSYGDGCRLEVTGCGGTVSSLTREQDKLHLHHLSPGNGYSHGPATDPARRNALKWSMVQTQMHEVTQVFLAVSWLAHGSQAGAGKEQVYFKLHQSDTTTTSSVTARRRFLHLVMGDDNDDEGKNFLLGPLVVVAAARGILLGTHHLKEGQGGEDKGDEATGQAEGNASSPDIVSAGDVICVTGQQREGQTKGDLEFWLVMEGVTRTAKLLAGCQVVGALLPAHTSWLAKLPSLRGVKVVDCGAVICSQPAAKTIPNDWFDQS</sequence>
<reference evidence="2" key="1">
    <citation type="submission" date="2020-07" db="EMBL/GenBank/DDBJ databases">
        <title>The High-quality genome of the commercially important snow crab, Chionoecetes opilio.</title>
        <authorList>
            <person name="Jeong J.-H."/>
            <person name="Ryu S."/>
        </authorList>
    </citation>
    <scope>NUCLEOTIDE SEQUENCE</scope>
    <source>
        <strain evidence="2">MADBK_172401_WGS</strain>
        <tissue evidence="2">Digestive gland</tissue>
    </source>
</reference>
<name>A0A8J4YS82_CHIOP</name>
<evidence type="ECO:0000256" key="1">
    <source>
        <dbReference type="SAM" id="MobiDB-lite"/>
    </source>
</evidence>
<protein>
    <submittedName>
        <fullName evidence="2">Uncharacterized protein</fullName>
    </submittedName>
</protein>
<feature type="compositionally biased region" description="Basic and acidic residues" evidence="1">
    <location>
        <begin position="342"/>
        <end position="354"/>
    </location>
</feature>
<feature type="region of interest" description="Disordered" evidence="1">
    <location>
        <begin position="342"/>
        <end position="367"/>
    </location>
</feature>
<dbReference type="EMBL" id="JACEEZ010000915">
    <property type="protein sequence ID" value="KAG0729714.1"/>
    <property type="molecule type" value="Genomic_DNA"/>
</dbReference>
<comment type="caution">
    <text evidence="2">The sequence shown here is derived from an EMBL/GenBank/DDBJ whole genome shotgun (WGS) entry which is preliminary data.</text>
</comment>
<proteinExistence type="predicted"/>